<dbReference type="OrthoDB" id="9776898at2"/>
<organism evidence="1 2">
    <name type="scientific">Hwanghaeella grinnelliae</name>
    <dbReference type="NCBI Taxonomy" id="2500179"/>
    <lineage>
        <taxon>Bacteria</taxon>
        <taxon>Pseudomonadati</taxon>
        <taxon>Pseudomonadota</taxon>
        <taxon>Alphaproteobacteria</taxon>
        <taxon>Rhodospirillales</taxon>
        <taxon>Rhodospirillaceae</taxon>
        <taxon>Hwanghaeella</taxon>
    </lineage>
</organism>
<dbReference type="SUPFAM" id="SSF55729">
    <property type="entry name" value="Acyl-CoA N-acyltransferases (Nat)"/>
    <property type="match status" value="1"/>
</dbReference>
<dbReference type="GO" id="GO:0016740">
    <property type="term" value="F:transferase activity"/>
    <property type="evidence" value="ECO:0007669"/>
    <property type="project" value="UniProtKB-KW"/>
</dbReference>
<keyword evidence="1" id="KW-0808">Transferase</keyword>
<dbReference type="Pfam" id="PF04339">
    <property type="entry name" value="FemAB_like"/>
    <property type="match status" value="1"/>
</dbReference>
<dbReference type="Proteomes" id="UP000287447">
    <property type="component" value="Unassembled WGS sequence"/>
</dbReference>
<reference evidence="2" key="1">
    <citation type="submission" date="2019-01" db="EMBL/GenBank/DDBJ databases">
        <title>Gri0909 isolated from a small marine red alga.</title>
        <authorList>
            <person name="Kim J."/>
            <person name="Jeong S.E."/>
            <person name="Jeon C.O."/>
        </authorList>
    </citation>
    <scope>NUCLEOTIDE SEQUENCE [LARGE SCALE GENOMIC DNA]</scope>
    <source>
        <strain evidence="2">Gri0909</strain>
    </source>
</reference>
<dbReference type="PANTHER" id="PTHR47017">
    <property type="entry name" value="ACYL-COA"/>
    <property type="match status" value="1"/>
</dbReference>
<dbReference type="PANTHER" id="PTHR47017:SF1">
    <property type="entry name" value="ACYL-COA"/>
    <property type="match status" value="1"/>
</dbReference>
<dbReference type="InterPro" id="IPR007434">
    <property type="entry name" value="FemAB-like"/>
</dbReference>
<protein>
    <submittedName>
        <fullName evidence="1">N-acetyltransferase</fullName>
    </submittedName>
</protein>
<name>A0A437QUY3_9PROT</name>
<dbReference type="AlphaFoldDB" id="A0A437QUY3"/>
<dbReference type="InterPro" id="IPR016181">
    <property type="entry name" value="Acyl_CoA_acyltransferase"/>
</dbReference>
<dbReference type="RefSeq" id="WP_127763661.1">
    <property type="nucleotide sequence ID" value="NZ_SADE01000001.1"/>
</dbReference>
<proteinExistence type="predicted"/>
<dbReference type="EMBL" id="SADE01000001">
    <property type="protein sequence ID" value="RVU38289.1"/>
    <property type="molecule type" value="Genomic_DNA"/>
</dbReference>
<dbReference type="Gene3D" id="3.40.630.30">
    <property type="match status" value="1"/>
</dbReference>
<keyword evidence="2" id="KW-1185">Reference proteome</keyword>
<comment type="caution">
    <text evidence="1">The sequence shown here is derived from an EMBL/GenBank/DDBJ whole genome shotgun (WGS) entry which is preliminary data.</text>
</comment>
<evidence type="ECO:0000313" key="1">
    <source>
        <dbReference type="EMBL" id="RVU38289.1"/>
    </source>
</evidence>
<evidence type="ECO:0000313" key="2">
    <source>
        <dbReference type="Proteomes" id="UP000287447"/>
    </source>
</evidence>
<gene>
    <name evidence="1" type="ORF">EOI86_03070</name>
</gene>
<accession>A0A437QUY3</accession>
<sequence>MPDGNEAVRIDIVSDLGTVARDEWDACAGPENPFVSHDFLYSLEESRSACADEGWLPQHLIIQNDAGRLIGAVPLYLKGNSQGEYVFDYGWAHAYERAGGQYYPKLLSAVPFTPVTGPRLMVRPGGDEIGTRSALIAGLMEVTRQHGVSSLHVNFATETDADALEDAGFLIRHGQQYHWHNQGYASFDDFLDTLSSRKRKNIRKERQKATDSGLRIERLTGDDLTHSHWDAFYLFYQQTYDRKWGHPYLTRQFFRLLQERMRDRVMLVLVYDRDVPVAGALNLIGTECLFGRNWGSDGRYPFLHFEACYYQAIDFAIERRLARVEAGTQGEHKVQRGYLPVRTYSAHHIVDPGFRDAVERFLVAERDEVSHVMEYLDDHSPYKRG</sequence>